<dbReference type="EMBL" id="CADCTW010000168">
    <property type="protein sequence ID" value="CAA9350265.1"/>
    <property type="molecule type" value="Genomic_DNA"/>
</dbReference>
<gene>
    <name evidence="2" type="ORF">AVDCRST_MAG68-3569</name>
</gene>
<name>A0A6J4MAM0_9BACT</name>
<evidence type="ECO:0000256" key="1">
    <source>
        <dbReference type="SAM" id="MobiDB-lite"/>
    </source>
</evidence>
<organism evidence="2">
    <name type="scientific">uncultured Gemmatimonadota bacterium</name>
    <dbReference type="NCBI Taxonomy" id="203437"/>
    <lineage>
        <taxon>Bacteria</taxon>
        <taxon>Pseudomonadati</taxon>
        <taxon>Gemmatimonadota</taxon>
        <taxon>environmental samples</taxon>
    </lineage>
</organism>
<proteinExistence type="predicted"/>
<dbReference type="AlphaFoldDB" id="A0A6J4MAM0"/>
<sequence>MITAPPEEATETGLIEPVFAFLVHAFLTMRDEVPPVGFFVRLQEVCDAAANGFDELHMAGLDVDVGTYHCLLHVWDRLRVWNRGSSRAGSPSEAAVGYLHPRLTG</sequence>
<protein>
    <submittedName>
        <fullName evidence="2">Uncharacterized protein</fullName>
    </submittedName>
</protein>
<accession>A0A6J4MAM0</accession>
<reference evidence="2" key="1">
    <citation type="submission" date="2020-02" db="EMBL/GenBank/DDBJ databases">
        <authorList>
            <person name="Meier V. D."/>
        </authorList>
    </citation>
    <scope>NUCLEOTIDE SEQUENCE</scope>
    <source>
        <strain evidence="2">AVDCRST_MAG68</strain>
    </source>
</reference>
<evidence type="ECO:0000313" key="2">
    <source>
        <dbReference type="EMBL" id="CAA9350265.1"/>
    </source>
</evidence>
<feature type="region of interest" description="Disordered" evidence="1">
    <location>
        <begin position="84"/>
        <end position="105"/>
    </location>
</feature>